<dbReference type="HOGENOM" id="CLU_2798753_0_0_1"/>
<reference evidence="1 2" key="1">
    <citation type="journal article" date="2013" name="Nat. Genet.">
        <title>The high-quality draft genome of peach (Prunus persica) identifies unique patterns of genetic diversity, domestication and genome evolution.</title>
        <authorList>
            <consortium name="International Peach Genome Initiative"/>
            <person name="Verde I."/>
            <person name="Abbott A.G."/>
            <person name="Scalabrin S."/>
            <person name="Jung S."/>
            <person name="Shu S."/>
            <person name="Marroni F."/>
            <person name="Zhebentyayeva T."/>
            <person name="Dettori M.T."/>
            <person name="Grimwood J."/>
            <person name="Cattonaro F."/>
            <person name="Zuccolo A."/>
            <person name="Rossini L."/>
            <person name="Jenkins J."/>
            <person name="Vendramin E."/>
            <person name="Meisel L.A."/>
            <person name="Decroocq V."/>
            <person name="Sosinski B."/>
            <person name="Prochnik S."/>
            <person name="Mitros T."/>
            <person name="Policriti A."/>
            <person name="Cipriani G."/>
            <person name="Dondini L."/>
            <person name="Ficklin S."/>
            <person name="Goodstein D.M."/>
            <person name="Xuan P."/>
            <person name="Del Fabbro C."/>
            <person name="Aramini V."/>
            <person name="Copetti D."/>
            <person name="Gonzalez S."/>
            <person name="Horner D.S."/>
            <person name="Falchi R."/>
            <person name="Lucas S."/>
            <person name="Mica E."/>
            <person name="Maldonado J."/>
            <person name="Lazzari B."/>
            <person name="Bielenberg D."/>
            <person name="Pirona R."/>
            <person name="Miculan M."/>
            <person name="Barakat A."/>
            <person name="Testolin R."/>
            <person name="Stella A."/>
            <person name="Tartarini S."/>
            <person name="Tonutti P."/>
            <person name="Arus P."/>
            <person name="Orellana A."/>
            <person name="Wells C."/>
            <person name="Main D."/>
            <person name="Vizzotto G."/>
            <person name="Silva H."/>
            <person name="Salamini F."/>
            <person name="Schmutz J."/>
            <person name="Morgante M."/>
            <person name="Rokhsar D.S."/>
        </authorList>
    </citation>
    <scope>NUCLEOTIDE SEQUENCE [LARGE SCALE GENOMIC DNA]</scope>
    <source>
        <strain evidence="2">cv. Nemared</strain>
    </source>
</reference>
<sequence>MDPPTTIVTLNKQVEITFPFGWFDFEPMDTPDQTCESYINHDNHIIMSQTRNFLMPQTTFRFGVLSLH</sequence>
<accession>M5VN67</accession>
<gene>
    <name evidence="1" type="ORF">PRUPE_8G170500</name>
</gene>
<keyword evidence="2" id="KW-1185">Reference proteome</keyword>
<name>M5VN67_PRUPE</name>
<dbReference type="AlphaFoldDB" id="M5VN67"/>
<organism evidence="1 2">
    <name type="scientific">Prunus persica</name>
    <name type="common">Peach</name>
    <name type="synonym">Amygdalus persica</name>
    <dbReference type="NCBI Taxonomy" id="3760"/>
    <lineage>
        <taxon>Eukaryota</taxon>
        <taxon>Viridiplantae</taxon>
        <taxon>Streptophyta</taxon>
        <taxon>Embryophyta</taxon>
        <taxon>Tracheophyta</taxon>
        <taxon>Spermatophyta</taxon>
        <taxon>Magnoliopsida</taxon>
        <taxon>eudicotyledons</taxon>
        <taxon>Gunneridae</taxon>
        <taxon>Pentapetalae</taxon>
        <taxon>rosids</taxon>
        <taxon>fabids</taxon>
        <taxon>Rosales</taxon>
        <taxon>Rosaceae</taxon>
        <taxon>Amygdaloideae</taxon>
        <taxon>Amygdaleae</taxon>
        <taxon>Prunus</taxon>
    </lineage>
</organism>
<proteinExistence type="predicted"/>
<evidence type="ECO:0000313" key="2">
    <source>
        <dbReference type="Proteomes" id="UP000006882"/>
    </source>
</evidence>
<dbReference type="Proteomes" id="UP000006882">
    <property type="component" value="Chromosome G8"/>
</dbReference>
<dbReference type="Gramene" id="ONH92365">
    <property type="protein sequence ID" value="ONH92365"/>
    <property type="gene ID" value="PRUPE_8G170500"/>
</dbReference>
<evidence type="ECO:0000313" key="1">
    <source>
        <dbReference type="EMBL" id="ONH92365.1"/>
    </source>
</evidence>
<protein>
    <submittedName>
        <fullName evidence="1">Uncharacterized protein</fullName>
    </submittedName>
</protein>
<dbReference type="EMBL" id="CM007658">
    <property type="protein sequence ID" value="ONH92365.1"/>
    <property type="molecule type" value="Genomic_DNA"/>
</dbReference>